<dbReference type="AlphaFoldDB" id="A0AAJ1MPR5"/>
<dbReference type="PROSITE" id="PS50045">
    <property type="entry name" value="SIGMA54_INTERACT_4"/>
    <property type="match status" value="1"/>
</dbReference>
<dbReference type="PROSITE" id="PS50110">
    <property type="entry name" value="RESPONSE_REGULATORY"/>
    <property type="match status" value="1"/>
</dbReference>
<dbReference type="PROSITE" id="PS00676">
    <property type="entry name" value="SIGMA54_INTERACT_2"/>
    <property type="match status" value="1"/>
</dbReference>
<dbReference type="SUPFAM" id="SSF52172">
    <property type="entry name" value="CheY-like"/>
    <property type="match status" value="1"/>
</dbReference>
<dbReference type="InterPro" id="IPR003593">
    <property type="entry name" value="AAA+_ATPase"/>
</dbReference>
<dbReference type="PRINTS" id="PR01590">
    <property type="entry name" value="HTHFIS"/>
</dbReference>
<dbReference type="Pfam" id="PF00072">
    <property type="entry name" value="Response_reg"/>
    <property type="match status" value="1"/>
</dbReference>
<dbReference type="SUPFAM" id="SSF52540">
    <property type="entry name" value="P-loop containing nucleoside triphosphate hydrolases"/>
    <property type="match status" value="1"/>
</dbReference>
<keyword evidence="4" id="KW-0238">DNA-binding</keyword>
<dbReference type="GO" id="GO:0000160">
    <property type="term" value="P:phosphorelay signal transduction system"/>
    <property type="evidence" value="ECO:0007669"/>
    <property type="project" value="InterPro"/>
</dbReference>
<dbReference type="SMART" id="SM00382">
    <property type="entry name" value="AAA"/>
    <property type="match status" value="1"/>
</dbReference>
<dbReference type="InterPro" id="IPR001789">
    <property type="entry name" value="Sig_transdc_resp-reg_receiver"/>
</dbReference>
<keyword evidence="6" id="KW-0597">Phosphoprotein</keyword>
<dbReference type="Pfam" id="PF25601">
    <property type="entry name" value="AAA_lid_14"/>
    <property type="match status" value="1"/>
</dbReference>
<feature type="non-terminal residue" evidence="9">
    <location>
        <position position="1"/>
    </location>
</feature>
<dbReference type="InterPro" id="IPR025943">
    <property type="entry name" value="Sigma_54_int_dom_ATP-bd_2"/>
</dbReference>
<dbReference type="Proteomes" id="UP001221217">
    <property type="component" value="Unassembled WGS sequence"/>
</dbReference>
<evidence type="ECO:0000313" key="9">
    <source>
        <dbReference type="EMBL" id="MDC7228259.1"/>
    </source>
</evidence>
<feature type="modified residue" description="4-aspartylphosphate" evidence="6">
    <location>
        <position position="31"/>
    </location>
</feature>
<evidence type="ECO:0000259" key="8">
    <source>
        <dbReference type="PROSITE" id="PS50110"/>
    </source>
</evidence>
<evidence type="ECO:0000256" key="1">
    <source>
        <dbReference type="ARBA" id="ARBA00022741"/>
    </source>
</evidence>
<gene>
    <name evidence="9" type="ORF">PQJ61_15970</name>
</gene>
<dbReference type="PROSITE" id="PS00688">
    <property type="entry name" value="SIGMA54_INTERACT_3"/>
    <property type="match status" value="1"/>
</dbReference>
<dbReference type="GO" id="GO:0005524">
    <property type="term" value="F:ATP binding"/>
    <property type="evidence" value="ECO:0007669"/>
    <property type="project" value="UniProtKB-KW"/>
</dbReference>
<protein>
    <submittedName>
        <fullName evidence="9">Sigma-54 dependent transcriptional regulator</fullName>
    </submittedName>
</protein>
<dbReference type="InterPro" id="IPR011006">
    <property type="entry name" value="CheY-like_superfamily"/>
</dbReference>
<dbReference type="Pfam" id="PF02954">
    <property type="entry name" value="HTH_8"/>
    <property type="match status" value="1"/>
</dbReference>
<keyword evidence="3" id="KW-0805">Transcription regulation</keyword>
<comment type="caution">
    <text evidence="9">The sequence shown here is derived from an EMBL/GenBank/DDBJ whole genome shotgun (WGS) entry which is preliminary data.</text>
</comment>
<name>A0AAJ1MPR5_9SPIO</name>
<dbReference type="EMBL" id="JAQQAL010000044">
    <property type="protein sequence ID" value="MDC7228259.1"/>
    <property type="molecule type" value="Genomic_DNA"/>
</dbReference>
<dbReference type="InterPro" id="IPR002197">
    <property type="entry name" value="HTH_Fis"/>
</dbReference>
<dbReference type="Gene3D" id="3.40.50.300">
    <property type="entry name" value="P-loop containing nucleotide triphosphate hydrolases"/>
    <property type="match status" value="1"/>
</dbReference>
<evidence type="ECO:0000256" key="4">
    <source>
        <dbReference type="ARBA" id="ARBA00023125"/>
    </source>
</evidence>
<dbReference type="Pfam" id="PF00158">
    <property type="entry name" value="Sigma54_activat"/>
    <property type="match status" value="1"/>
</dbReference>
<evidence type="ECO:0000313" key="10">
    <source>
        <dbReference type="Proteomes" id="UP001221217"/>
    </source>
</evidence>
<sequence length="434" mass="48503">VCSSDRVFSCEGYDAALSIVKANKIDIALLDISLKGERDGIQLLGEIKNADPEIIVLMITGHGSIGSSVAAMKGGAADYILKPIEKEQLLLTVKKNLEIRCLRNENTYLKKALLGSVFNHDFITDNHVVREVLGVADKIKNTPATVQITGETGTGKEVLARYIHFTSNRKNTNFVGINCAALSDSLLLSELFGHEKGSFTGAIEQKIGKFELANNGTLFMDEIGDMSLEVQAKLLRVLEERSFERVGGTKRIYVDVRLITATHRDLKTLIKENKFREDLYFRLNVISCHLPPLRKRPEDISLLAVHFLNIYNQRYNKKILSINENLLKSMHEYRWPGNVRELQNLINQAVLLCEGSEIEHLNIQAGLARETGPDLIAAGAGKTLKEAIDDVVELCERRIIANALSENNHNRTKTAEALDVTRKTLARKIEKYNL</sequence>
<keyword evidence="2" id="KW-0067">ATP-binding</keyword>
<dbReference type="InterPro" id="IPR058031">
    <property type="entry name" value="AAA_lid_NorR"/>
</dbReference>
<proteinExistence type="predicted"/>
<dbReference type="SUPFAM" id="SSF46689">
    <property type="entry name" value="Homeodomain-like"/>
    <property type="match status" value="1"/>
</dbReference>
<evidence type="ECO:0000256" key="6">
    <source>
        <dbReference type="PROSITE-ProRule" id="PRU00169"/>
    </source>
</evidence>
<dbReference type="GO" id="GO:0006355">
    <property type="term" value="P:regulation of DNA-templated transcription"/>
    <property type="evidence" value="ECO:0007669"/>
    <property type="project" value="InterPro"/>
</dbReference>
<organism evidence="9 10">
    <name type="scientific">Candidatus Thalassospirochaeta sargassi</name>
    <dbReference type="NCBI Taxonomy" id="3119039"/>
    <lineage>
        <taxon>Bacteria</taxon>
        <taxon>Pseudomonadati</taxon>
        <taxon>Spirochaetota</taxon>
        <taxon>Spirochaetia</taxon>
        <taxon>Spirochaetales</taxon>
        <taxon>Spirochaetaceae</taxon>
        <taxon>Candidatus Thalassospirochaeta</taxon>
    </lineage>
</organism>
<dbReference type="InterPro" id="IPR009057">
    <property type="entry name" value="Homeodomain-like_sf"/>
</dbReference>
<keyword evidence="1" id="KW-0547">Nucleotide-binding</keyword>
<dbReference type="SMART" id="SM00448">
    <property type="entry name" value="REC"/>
    <property type="match status" value="1"/>
</dbReference>
<dbReference type="Gene3D" id="3.40.50.2300">
    <property type="match status" value="1"/>
</dbReference>
<feature type="domain" description="Response regulatory" evidence="8">
    <location>
        <begin position="1"/>
        <end position="97"/>
    </location>
</feature>
<reference evidence="9 10" key="1">
    <citation type="submission" date="2022-12" db="EMBL/GenBank/DDBJ databases">
        <title>Metagenome assembled genome from gulf of manar.</title>
        <authorList>
            <person name="Kohli P."/>
            <person name="Pk S."/>
            <person name="Venkata Ramana C."/>
            <person name="Sasikala C."/>
        </authorList>
    </citation>
    <scope>NUCLEOTIDE SEQUENCE [LARGE SCALE GENOMIC DNA]</scope>
    <source>
        <strain evidence="9">JB008</strain>
    </source>
</reference>
<dbReference type="InterPro" id="IPR027417">
    <property type="entry name" value="P-loop_NTPase"/>
</dbReference>
<feature type="domain" description="Sigma-54 factor interaction" evidence="7">
    <location>
        <begin position="122"/>
        <end position="351"/>
    </location>
</feature>
<dbReference type="Gene3D" id="1.10.10.60">
    <property type="entry name" value="Homeodomain-like"/>
    <property type="match status" value="1"/>
</dbReference>
<evidence type="ECO:0000256" key="5">
    <source>
        <dbReference type="ARBA" id="ARBA00023163"/>
    </source>
</evidence>
<dbReference type="Gene3D" id="1.10.8.60">
    <property type="match status" value="1"/>
</dbReference>
<evidence type="ECO:0000259" key="7">
    <source>
        <dbReference type="PROSITE" id="PS50045"/>
    </source>
</evidence>
<dbReference type="CDD" id="cd00009">
    <property type="entry name" value="AAA"/>
    <property type="match status" value="1"/>
</dbReference>
<keyword evidence="5" id="KW-0804">Transcription</keyword>
<dbReference type="FunFam" id="3.40.50.300:FF:000006">
    <property type="entry name" value="DNA-binding transcriptional regulator NtrC"/>
    <property type="match status" value="1"/>
</dbReference>
<dbReference type="GO" id="GO:0043565">
    <property type="term" value="F:sequence-specific DNA binding"/>
    <property type="evidence" value="ECO:0007669"/>
    <property type="project" value="InterPro"/>
</dbReference>
<accession>A0AAJ1MPR5</accession>
<dbReference type="InterPro" id="IPR025944">
    <property type="entry name" value="Sigma_54_int_dom_CS"/>
</dbReference>
<evidence type="ECO:0000256" key="3">
    <source>
        <dbReference type="ARBA" id="ARBA00023015"/>
    </source>
</evidence>
<dbReference type="PANTHER" id="PTHR32071">
    <property type="entry name" value="TRANSCRIPTIONAL REGULATORY PROTEIN"/>
    <property type="match status" value="1"/>
</dbReference>
<evidence type="ECO:0000256" key="2">
    <source>
        <dbReference type="ARBA" id="ARBA00022840"/>
    </source>
</evidence>
<dbReference type="InterPro" id="IPR002078">
    <property type="entry name" value="Sigma_54_int"/>
</dbReference>